<comment type="function">
    <text evidence="15">Hydrolyzes the N-acetamido groups of N-acetyl-D-glucosamine residues in chitin to form chitosan and acetate. Chitosan is required to anchor melanin to the cell wall, for maintenance of cell wall integrity, and for proper cytokinesis. Chitosan offers an advantage during infection as it is less readily detected than chitin by host immunosurveillance mechanisms.</text>
</comment>
<dbReference type="GO" id="GO:0009272">
    <property type="term" value="P:fungal-type cell wall biogenesis"/>
    <property type="evidence" value="ECO:0007669"/>
    <property type="project" value="UniProtKB-ARBA"/>
</dbReference>
<dbReference type="GO" id="GO:0000272">
    <property type="term" value="P:polysaccharide catabolic process"/>
    <property type="evidence" value="ECO:0007669"/>
    <property type="project" value="UniProtKB-KW"/>
</dbReference>
<evidence type="ECO:0000256" key="9">
    <source>
        <dbReference type="ARBA" id="ARBA00023285"/>
    </source>
</evidence>
<comment type="subcellular location">
    <subcellularLocation>
        <location evidence="2">Cell membrane</location>
        <topology evidence="2">Lipid-anchor</topology>
        <topology evidence="2">GPI-anchor</topology>
    </subcellularLocation>
</comment>
<keyword evidence="11" id="KW-0961">Cell wall biogenesis/degradation</keyword>
<dbReference type="OrthoDB" id="407355at2759"/>
<keyword evidence="7" id="KW-0146">Chitin degradation</keyword>
<dbReference type="EMBL" id="PGCI01000049">
    <property type="protein sequence ID" value="PLW45384.1"/>
    <property type="molecule type" value="Genomic_DNA"/>
</dbReference>
<dbReference type="EMBL" id="PGCJ01000009">
    <property type="protein sequence ID" value="PLW57674.1"/>
    <property type="molecule type" value="Genomic_DNA"/>
</dbReference>
<dbReference type="Pfam" id="PF01522">
    <property type="entry name" value="Polysacc_deac_1"/>
    <property type="match status" value="1"/>
</dbReference>
<keyword evidence="12" id="KW-0624">Polysaccharide degradation</keyword>
<dbReference type="InterPro" id="IPR002509">
    <property type="entry name" value="NODB_dom"/>
</dbReference>
<evidence type="ECO:0000313" key="21">
    <source>
        <dbReference type="EMBL" id="PLW45384.1"/>
    </source>
</evidence>
<evidence type="ECO:0000256" key="3">
    <source>
        <dbReference type="ARBA" id="ARBA00010973"/>
    </source>
</evidence>
<evidence type="ECO:0000256" key="14">
    <source>
        <dbReference type="ARBA" id="ARBA00048494"/>
    </source>
</evidence>
<evidence type="ECO:0000313" key="23">
    <source>
        <dbReference type="Proteomes" id="UP000235388"/>
    </source>
</evidence>
<dbReference type="EC" id="3.5.1.41" evidence="13"/>
<keyword evidence="17" id="KW-0732">Signal</keyword>
<name>A0A2N5T850_9BASI</name>
<protein>
    <recommendedName>
        <fullName evidence="16">Chitin deacetylase 3</fullName>
        <ecNumber evidence="13">3.5.1.41</ecNumber>
    </recommendedName>
</protein>
<dbReference type="EMBL" id="PGCI01000654">
    <property type="protein sequence ID" value="PLW22755.1"/>
    <property type="molecule type" value="Genomic_DNA"/>
</dbReference>
<accession>A0A2N5T850</accession>
<dbReference type="InterPro" id="IPR050248">
    <property type="entry name" value="Polysacc_deacetylase_ArnD"/>
</dbReference>
<keyword evidence="6" id="KW-0165">Cleavage on pair of basic residues</keyword>
<evidence type="ECO:0000256" key="1">
    <source>
        <dbReference type="ARBA" id="ARBA00001941"/>
    </source>
</evidence>
<dbReference type="GO" id="GO:0071555">
    <property type="term" value="P:cell wall organization"/>
    <property type="evidence" value="ECO:0007669"/>
    <property type="project" value="UniProtKB-KW"/>
</dbReference>
<gene>
    <name evidence="22" type="ORF">PCANC_01086</name>
    <name evidence="19" type="ORF">PCANC_03171</name>
    <name evidence="21" type="ORF">PCASD_03090</name>
    <name evidence="20" type="ORF">PCASD_11102</name>
</gene>
<dbReference type="PANTHER" id="PTHR10587">
    <property type="entry name" value="GLYCOSYL TRANSFERASE-RELATED"/>
    <property type="match status" value="1"/>
</dbReference>
<dbReference type="EMBL" id="PGCJ01000781">
    <property type="protein sequence ID" value="PLW21671.1"/>
    <property type="molecule type" value="Genomic_DNA"/>
</dbReference>
<evidence type="ECO:0000256" key="11">
    <source>
        <dbReference type="ARBA" id="ARBA00023316"/>
    </source>
</evidence>
<dbReference type="GO" id="GO:0006032">
    <property type="term" value="P:chitin catabolic process"/>
    <property type="evidence" value="ECO:0007669"/>
    <property type="project" value="UniProtKB-KW"/>
</dbReference>
<dbReference type="PROSITE" id="PS51677">
    <property type="entry name" value="NODB"/>
    <property type="match status" value="1"/>
</dbReference>
<organism evidence="19 23">
    <name type="scientific">Puccinia coronata f. sp. avenae</name>
    <dbReference type="NCBI Taxonomy" id="200324"/>
    <lineage>
        <taxon>Eukaryota</taxon>
        <taxon>Fungi</taxon>
        <taxon>Dikarya</taxon>
        <taxon>Basidiomycota</taxon>
        <taxon>Pucciniomycotina</taxon>
        <taxon>Pucciniomycetes</taxon>
        <taxon>Pucciniales</taxon>
        <taxon>Pucciniaceae</taxon>
        <taxon>Puccinia</taxon>
    </lineage>
</organism>
<keyword evidence="9" id="KW-0170">Cobalt</keyword>
<keyword evidence="4" id="KW-0336">GPI-anchor</keyword>
<keyword evidence="4" id="KW-0472">Membrane</keyword>
<dbReference type="GO" id="GO:0008061">
    <property type="term" value="F:chitin binding"/>
    <property type="evidence" value="ECO:0007669"/>
    <property type="project" value="UniProtKB-KW"/>
</dbReference>
<dbReference type="Proteomes" id="UP000235392">
    <property type="component" value="Unassembled WGS sequence"/>
</dbReference>
<sequence>MSILAALACTSILLGTPSIATLDTWARDRKDSIENISYPPEDVPGPKPLSAWVKRYKRAKSRGLIPSIKPSALNNGDPEYPSYSDSEVADPGHICSWTVSKCNSPNDIVTAPHGEMGISFDDGPQQPTSALLSFLKENNQSATHFMIGSRIHENPDLLLETYNKNHDHIAVHTWSHPYMTTMTDEQVLGEIGWTMQIINDLTGLVPAFWRPPYGDIDNRVRAICRHVFGLKTVMWSADPNDWCLSDESSPGSDCTPGSGPQNMPQLIHDLKHRIRHGVSGRRFPKHGIISLEHELSSRTVESFMKTYPLAKSLGWDTRSIPDLFGLEWYHQPVSNFTRSGILPLLKRPLLRNHTTFLNLTTSLQADVLAHKNESAAVTHFQNLNSSLARFPTRNDGHRLQSSQILAALSSLIAVRLGYEFQMSLDVSS</sequence>
<evidence type="ECO:0000256" key="5">
    <source>
        <dbReference type="ARBA" id="ARBA00022669"/>
    </source>
</evidence>
<evidence type="ECO:0000259" key="18">
    <source>
        <dbReference type="PROSITE" id="PS51677"/>
    </source>
</evidence>
<keyword evidence="10" id="KW-0449">Lipoprotein</keyword>
<dbReference type="SUPFAM" id="SSF88713">
    <property type="entry name" value="Glycoside hydrolase/deacetylase"/>
    <property type="match status" value="1"/>
</dbReference>
<comment type="cofactor">
    <cofactor evidence="1">
        <name>Co(2+)</name>
        <dbReference type="ChEBI" id="CHEBI:48828"/>
    </cofactor>
</comment>
<comment type="catalytic activity">
    <reaction evidence="14">
        <text>[(1-&gt;4)-N-acetyl-beta-D-glucosaminyl](n) + n H2O = chitosan + n acetate</text>
        <dbReference type="Rhea" id="RHEA:10464"/>
        <dbReference type="Rhea" id="RHEA-COMP:9593"/>
        <dbReference type="Rhea" id="RHEA-COMP:9597"/>
        <dbReference type="ChEBI" id="CHEBI:15377"/>
        <dbReference type="ChEBI" id="CHEBI:17029"/>
        <dbReference type="ChEBI" id="CHEBI:30089"/>
        <dbReference type="ChEBI" id="CHEBI:57704"/>
        <dbReference type="EC" id="3.5.1.41"/>
    </reaction>
    <physiologicalReaction direction="left-to-right" evidence="14">
        <dbReference type="Rhea" id="RHEA:10465"/>
    </physiologicalReaction>
</comment>
<proteinExistence type="inferred from homology"/>
<evidence type="ECO:0000313" key="19">
    <source>
        <dbReference type="EMBL" id="PLW21671.1"/>
    </source>
</evidence>
<dbReference type="GO" id="GO:0098552">
    <property type="term" value="C:side of membrane"/>
    <property type="evidence" value="ECO:0007669"/>
    <property type="project" value="UniProtKB-KW"/>
</dbReference>
<keyword evidence="8" id="KW-0119">Carbohydrate metabolism</keyword>
<evidence type="ECO:0000256" key="16">
    <source>
        <dbReference type="ARBA" id="ARBA00072867"/>
    </source>
</evidence>
<dbReference type="Gene3D" id="3.20.20.370">
    <property type="entry name" value="Glycoside hydrolase/deacetylase"/>
    <property type="match status" value="1"/>
</dbReference>
<evidence type="ECO:0000313" key="22">
    <source>
        <dbReference type="EMBL" id="PLW57674.1"/>
    </source>
</evidence>
<dbReference type="GO" id="GO:0004099">
    <property type="term" value="F:chitin deacetylase activity"/>
    <property type="evidence" value="ECO:0007669"/>
    <property type="project" value="UniProtKB-EC"/>
</dbReference>
<comment type="caution">
    <text evidence="19">The sequence shown here is derived from an EMBL/GenBank/DDBJ whole genome shotgun (WGS) entry which is preliminary data.</text>
</comment>
<dbReference type="InterPro" id="IPR011330">
    <property type="entry name" value="Glyco_hydro/deAcase_b/a-brl"/>
</dbReference>
<dbReference type="AlphaFoldDB" id="A0A2N5T850"/>
<dbReference type="STRING" id="200324.A0A2N5T850"/>
<evidence type="ECO:0000256" key="4">
    <source>
        <dbReference type="ARBA" id="ARBA00022622"/>
    </source>
</evidence>
<comment type="similarity">
    <text evidence="3">Belongs to the polysaccharide deacetylase family.</text>
</comment>
<feature type="domain" description="NodB homology" evidence="18">
    <location>
        <begin position="114"/>
        <end position="318"/>
    </location>
</feature>
<keyword evidence="4" id="KW-0325">Glycoprotein</keyword>
<evidence type="ECO:0000256" key="6">
    <source>
        <dbReference type="ARBA" id="ARBA00022685"/>
    </source>
</evidence>
<feature type="signal peptide" evidence="17">
    <location>
        <begin position="1"/>
        <end position="15"/>
    </location>
</feature>
<evidence type="ECO:0000256" key="8">
    <source>
        <dbReference type="ARBA" id="ARBA00023277"/>
    </source>
</evidence>
<reference evidence="23 24" key="1">
    <citation type="submission" date="2017-11" db="EMBL/GenBank/DDBJ databases">
        <title>De novo assembly and phasing of dikaryotic genomes from two isolates of Puccinia coronata f. sp. avenae, the causal agent of oat crown rust.</title>
        <authorList>
            <person name="Miller M.E."/>
            <person name="Zhang Y."/>
            <person name="Omidvar V."/>
            <person name="Sperschneider J."/>
            <person name="Schwessinger B."/>
            <person name="Raley C."/>
            <person name="Palmer J.M."/>
            <person name="Garnica D."/>
            <person name="Upadhyaya N."/>
            <person name="Rathjen J."/>
            <person name="Taylor J.M."/>
            <person name="Park R.F."/>
            <person name="Dodds P.N."/>
            <person name="Hirsch C.D."/>
            <person name="Kianian S.F."/>
            <person name="Figueroa M."/>
        </authorList>
    </citation>
    <scope>NUCLEOTIDE SEQUENCE [LARGE SCALE GENOMIC DNA]</scope>
    <source>
        <strain evidence="19">12NC29</strain>
        <strain evidence="20">12SD80</strain>
    </source>
</reference>
<evidence type="ECO:0000313" key="20">
    <source>
        <dbReference type="EMBL" id="PLW22755.1"/>
    </source>
</evidence>
<dbReference type="Proteomes" id="UP000235388">
    <property type="component" value="Unassembled WGS sequence"/>
</dbReference>
<feature type="chain" id="PRO_5015083680" description="Chitin deacetylase 3" evidence="17">
    <location>
        <begin position="16"/>
        <end position="428"/>
    </location>
</feature>
<dbReference type="PANTHER" id="PTHR10587:SF135">
    <property type="entry name" value="CHITIN DEACETYLASE 3"/>
    <property type="match status" value="1"/>
</dbReference>
<evidence type="ECO:0000256" key="7">
    <source>
        <dbReference type="ARBA" id="ARBA00023024"/>
    </source>
</evidence>
<evidence type="ECO:0000256" key="13">
    <source>
        <dbReference type="ARBA" id="ARBA00024056"/>
    </source>
</evidence>
<dbReference type="FunFam" id="3.20.20.370:FF:000009">
    <property type="entry name" value="Chitin deacetylase"/>
    <property type="match status" value="1"/>
</dbReference>
<evidence type="ECO:0000256" key="12">
    <source>
        <dbReference type="ARBA" id="ARBA00023326"/>
    </source>
</evidence>
<dbReference type="GO" id="GO:0005886">
    <property type="term" value="C:plasma membrane"/>
    <property type="evidence" value="ECO:0007669"/>
    <property type="project" value="UniProtKB-SubCell"/>
</dbReference>
<keyword evidence="5" id="KW-0147">Chitin-binding</keyword>
<evidence type="ECO:0000313" key="24">
    <source>
        <dbReference type="Proteomes" id="UP000235392"/>
    </source>
</evidence>
<evidence type="ECO:0000256" key="17">
    <source>
        <dbReference type="SAM" id="SignalP"/>
    </source>
</evidence>
<evidence type="ECO:0000256" key="15">
    <source>
        <dbReference type="ARBA" id="ARBA00060132"/>
    </source>
</evidence>
<evidence type="ECO:0000256" key="10">
    <source>
        <dbReference type="ARBA" id="ARBA00023288"/>
    </source>
</evidence>
<evidence type="ECO:0000256" key="2">
    <source>
        <dbReference type="ARBA" id="ARBA00004609"/>
    </source>
</evidence>
<keyword evidence="23" id="KW-1185">Reference proteome</keyword>